<keyword evidence="2" id="KW-1185">Reference proteome</keyword>
<sequence>MMLDIKEDIIEEEDEKSVKSGFLYLAFSHFRKTSSSTSLNPPFVSCCKLNITTPMAAFERILSQARRHCFSSALIHGYSSPKFSSPWLRRSLCSSSSSLQPDPNPPPNENNRNRPQPFSVQPVSYPIKPKDPSPPLEPTSHERSDSTMHNPQPQGTVEARGWSREDVRFVKDMNSSPAVSYPKRVAPLPEDKMQDADGEVERTNEEMEAERRKIEAENRVMRRVFRVEEQKLPFPSLIKVEQPQNKKGQKVVHDLKEAVQLVKANAKCNFDETLEAHVKLATDLRRTDLKLTGSLSLPHGSGKALRVAVFADGAAADEARAAGADLVGGDDLIEGIKNGSINMKEIDKCIAVPQLMPRIGKEISKKLNRLTPNARDGSVTTDVSRAVKEAKKNIKFKKDKSAIVHVGLGKVSFSEEALCENVGAFVNALLVAKPAGLKKSSKYAGYVTTFHISSTMGPSFPVSIQSLSIAADRYTKLQLR</sequence>
<organism evidence="1 2">
    <name type="scientific">Cichorium intybus</name>
    <name type="common">Chicory</name>
    <dbReference type="NCBI Taxonomy" id="13427"/>
    <lineage>
        <taxon>Eukaryota</taxon>
        <taxon>Viridiplantae</taxon>
        <taxon>Streptophyta</taxon>
        <taxon>Embryophyta</taxon>
        <taxon>Tracheophyta</taxon>
        <taxon>Spermatophyta</taxon>
        <taxon>Magnoliopsida</taxon>
        <taxon>eudicotyledons</taxon>
        <taxon>Gunneridae</taxon>
        <taxon>Pentapetalae</taxon>
        <taxon>asterids</taxon>
        <taxon>campanulids</taxon>
        <taxon>Asterales</taxon>
        <taxon>Asteraceae</taxon>
        <taxon>Cichorioideae</taxon>
        <taxon>Cichorieae</taxon>
        <taxon>Cichoriinae</taxon>
        <taxon>Cichorium</taxon>
    </lineage>
</organism>
<dbReference type="Proteomes" id="UP001055811">
    <property type="component" value="Linkage Group LG03"/>
</dbReference>
<protein>
    <submittedName>
        <fullName evidence="1">Uncharacterized protein</fullName>
    </submittedName>
</protein>
<proteinExistence type="predicted"/>
<reference evidence="1 2" key="2">
    <citation type="journal article" date="2022" name="Mol. Ecol. Resour.">
        <title>The genomes of chicory, endive, great burdock and yacon provide insights into Asteraceae paleo-polyploidization history and plant inulin production.</title>
        <authorList>
            <person name="Fan W."/>
            <person name="Wang S."/>
            <person name="Wang H."/>
            <person name="Wang A."/>
            <person name="Jiang F."/>
            <person name="Liu H."/>
            <person name="Zhao H."/>
            <person name="Xu D."/>
            <person name="Zhang Y."/>
        </authorList>
    </citation>
    <scope>NUCLEOTIDE SEQUENCE [LARGE SCALE GENOMIC DNA]</scope>
    <source>
        <strain evidence="2">cv. Punajuju</strain>
        <tissue evidence="1">Leaves</tissue>
    </source>
</reference>
<reference evidence="2" key="1">
    <citation type="journal article" date="2022" name="Mol. Ecol. Resour.">
        <title>The genomes of chicory, endive, great burdock and yacon provide insights into Asteraceae palaeo-polyploidization history and plant inulin production.</title>
        <authorList>
            <person name="Fan W."/>
            <person name="Wang S."/>
            <person name="Wang H."/>
            <person name="Wang A."/>
            <person name="Jiang F."/>
            <person name="Liu H."/>
            <person name="Zhao H."/>
            <person name="Xu D."/>
            <person name="Zhang Y."/>
        </authorList>
    </citation>
    <scope>NUCLEOTIDE SEQUENCE [LARGE SCALE GENOMIC DNA]</scope>
    <source>
        <strain evidence="2">cv. Punajuju</strain>
    </source>
</reference>
<dbReference type="EMBL" id="CM042011">
    <property type="protein sequence ID" value="KAI3767580.1"/>
    <property type="molecule type" value="Genomic_DNA"/>
</dbReference>
<gene>
    <name evidence="1" type="ORF">L2E82_17812</name>
</gene>
<comment type="caution">
    <text evidence="1">The sequence shown here is derived from an EMBL/GenBank/DDBJ whole genome shotgun (WGS) entry which is preliminary data.</text>
</comment>
<evidence type="ECO:0000313" key="1">
    <source>
        <dbReference type="EMBL" id="KAI3767580.1"/>
    </source>
</evidence>
<accession>A0ACB9F8X6</accession>
<evidence type="ECO:0000313" key="2">
    <source>
        <dbReference type="Proteomes" id="UP001055811"/>
    </source>
</evidence>
<name>A0ACB9F8X6_CICIN</name>